<evidence type="ECO:0000256" key="2">
    <source>
        <dbReference type="PROSITE-ProRule" id="PRU00317"/>
    </source>
</evidence>
<dbReference type="Proteomes" id="UP000654075">
    <property type="component" value="Unassembled WGS sequence"/>
</dbReference>
<dbReference type="Gene3D" id="1.25.10.10">
    <property type="entry name" value="Leucine-rich Repeat Variant"/>
    <property type="match status" value="1"/>
</dbReference>
<dbReference type="GO" id="GO:0005737">
    <property type="term" value="C:cytoplasm"/>
    <property type="evidence" value="ECO:0007669"/>
    <property type="project" value="TreeGrafter"/>
</dbReference>
<dbReference type="InterPro" id="IPR011989">
    <property type="entry name" value="ARM-like"/>
</dbReference>
<reference evidence="3" key="1">
    <citation type="submission" date="2021-02" db="EMBL/GenBank/DDBJ databases">
        <authorList>
            <person name="Dougan E. K."/>
            <person name="Rhodes N."/>
            <person name="Thang M."/>
            <person name="Chan C."/>
        </authorList>
    </citation>
    <scope>NUCLEOTIDE SEQUENCE</scope>
</reference>
<dbReference type="AlphaFoldDB" id="A0A813GFZ6"/>
<dbReference type="OrthoDB" id="668540at2759"/>
<evidence type="ECO:0000256" key="1">
    <source>
        <dbReference type="ARBA" id="ARBA00022737"/>
    </source>
</evidence>
<dbReference type="GO" id="GO:0003729">
    <property type="term" value="F:mRNA binding"/>
    <property type="evidence" value="ECO:0007669"/>
    <property type="project" value="TreeGrafter"/>
</dbReference>
<dbReference type="InterPro" id="IPR016024">
    <property type="entry name" value="ARM-type_fold"/>
</dbReference>
<dbReference type="EMBL" id="CAJNNV010028616">
    <property type="protein sequence ID" value="CAE8625228.1"/>
    <property type="molecule type" value="Genomic_DNA"/>
</dbReference>
<dbReference type="SMART" id="SM00025">
    <property type="entry name" value="Pumilio"/>
    <property type="match status" value="2"/>
</dbReference>
<dbReference type="GO" id="GO:0010608">
    <property type="term" value="P:post-transcriptional regulation of gene expression"/>
    <property type="evidence" value="ECO:0007669"/>
    <property type="project" value="TreeGrafter"/>
</dbReference>
<feature type="repeat" description="Pumilio" evidence="2">
    <location>
        <begin position="167"/>
        <end position="204"/>
    </location>
</feature>
<accession>A0A813GFZ6</accession>
<feature type="repeat" description="Pumilio" evidence="2">
    <location>
        <begin position="205"/>
        <end position="241"/>
    </location>
</feature>
<comment type="caution">
    <text evidence="3">The sequence shown here is derived from an EMBL/GenBank/DDBJ whole genome shotgun (WGS) entry which is preliminary data.</text>
</comment>
<keyword evidence="1" id="KW-0677">Repeat</keyword>
<dbReference type="PROSITE" id="PS50302">
    <property type="entry name" value="PUM"/>
    <property type="match status" value="2"/>
</dbReference>
<protein>
    <recommendedName>
        <fullName evidence="5">PUM-HD domain-containing protein</fullName>
    </recommendedName>
</protein>
<name>A0A813GFZ6_POLGL</name>
<keyword evidence="4" id="KW-1185">Reference proteome</keyword>
<gene>
    <name evidence="3" type="ORF">PGLA1383_LOCUS42251</name>
</gene>
<sequence length="255" mass="28277">MAMRRAPPKTGEEAFPAKALLARLCCSNATWAGYLPDRFRPAGLKSKGYLTASVVWQKLDKPVTNQSAAVDAPLTRNLGDQWSRSRSEVRKTAPQPLFGFPVAGRVWKLSRNLAGCREVQHAMDLTPDDDSLLAIALELEGHARQAVHCPHANHVQKEPKALFVIDELLQCGFPLKAARHRYGCRILQRLVESCPRRQIADLIDALIREAPSFACHPYGNYVIQHILKYGSDGQRGLGFASGDCCWFRCGCCCCC</sequence>
<dbReference type="InterPro" id="IPR001313">
    <property type="entry name" value="Pumilio_RNA-bd_rpt"/>
</dbReference>
<proteinExistence type="predicted"/>
<evidence type="ECO:0000313" key="4">
    <source>
        <dbReference type="Proteomes" id="UP000654075"/>
    </source>
</evidence>
<organism evidence="3 4">
    <name type="scientific">Polarella glacialis</name>
    <name type="common">Dinoflagellate</name>
    <dbReference type="NCBI Taxonomy" id="89957"/>
    <lineage>
        <taxon>Eukaryota</taxon>
        <taxon>Sar</taxon>
        <taxon>Alveolata</taxon>
        <taxon>Dinophyceae</taxon>
        <taxon>Suessiales</taxon>
        <taxon>Suessiaceae</taxon>
        <taxon>Polarella</taxon>
    </lineage>
</organism>
<evidence type="ECO:0000313" key="3">
    <source>
        <dbReference type="EMBL" id="CAE8625228.1"/>
    </source>
</evidence>
<dbReference type="Pfam" id="PF00806">
    <property type="entry name" value="PUF"/>
    <property type="match status" value="2"/>
</dbReference>
<evidence type="ECO:0008006" key="5">
    <source>
        <dbReference type="Google" id="ProtNLM"/>
    </source>
</evidence>
<dbReference type="PANTHER" id="PTHR12537">
    <property type="entry name" value="RNA BINDING PROTEIN PUMILIO-RELATED"/>
    <property type="match status" value="1"/>
</dbReference>
<dbReference type="PANTHER" id="PTHR12537:SF12">
    <property type="entry name" value="MATERNAL PROTEIN PUMILIO"/>
    <property type="match status" value="1"/>
</dbReference>
<dbReference type="SUPFAM" id="SSF48371">
    <property type="entry name" value="ARM repeat"/>
    <property type="match status" value="1"/>
</dbReference>